<dbReference type="AlphaFoldDB" id="A0A3L6RPB9"/>
<comment type="caution">
    <text evidence="2">The sequence shown here is derived from an EMBL/GenBank/DDBJ whole genome shotgun (WGS) entry which is preliminary data.</text>
</comment>
<evidence type="ECO:0000313" key="2">
    <source>
        <dbReference type="EMBL" id="RLN07184.1"/>
    </source>
</evidence>
<accession>A0A3L6RPB9</accession>
<protein>
    <submittedName>
        <fullName evidence="2">Uncharacterized protein</fullName>
    </submittedName>
</protein>
<gene>
    <name evidence="2" type="ORF">C2845_PM11G19570</name>
</gene>
<dbReference type="EMBL" id="PQIB02000007">
    <property type="protein sequence ID" value="RLN07184.1"/>
    <property type="molecule type" value="Genomic_DNA"/>
</dbReference>
<feature type="region of interest" description="Disordered" evidence="1">
    <location>
        <begin position="45"/>
        <end position="101"/>
    </location>
</feature>
<proteinExistence type="predicted"/>
<evidence type="ECO:0000313" key="3">
    <source>
        <dbReference type="Proteomes" id="UP000275267"/>
    </source>
</evidence>
<reference evidence="3" key="1">
    <citation type="journal article" date="2019" name="Nat. Commun.">
        <title>The genome of broomcorn millet.</title>
        <authorList>
            <person name="Zou C."/>
            <person name="Miki D."/>
            <person name="Li D."/>
            <person name="Tang Q."/>
            <person name="Xiao L."/>
            <person name="Rajput S."/>
            <person name="Deng P."/>
            <person name="Jia W."/>
            <person name="Huang R."/>
            <person name="Zhang M."/>
            <person name="Sun Y."/>
            <person name="Hu J."/>
            <person name="Fu X."/>
            <person name="Schnable P.S."/>
            <person name="Li F."/>
            <person name="Zhang H."/>
            <person name="Feng B."/>
            <person name="Zhu X."/>
            <person name="Liu R."/>
            <person name="Schnable J.C."/>
            <person name="Zhu J.-K."/>
            <person name="Zhang H."/>
        </authorList>
    </citation>
    <scope>NUCLEOTIDE SEQUENCE [LARGE SCALE GENOMIC DNA]</scope>
</reference>
<keyword evidence="3" id="KW-1185">Reference proteome</keyword>
<sequence length="115" mass="12204">MLDSRVSVLDWRAAMLDLMALMLDQWPSSAGAWGRATRLHGRARAAADSSRWQRVRAGGGGSMRNNGGVPAKAKLRGRSPTALHTPRELQPTAADPKLGTTNLELEAAAASGSTR</sequence>
<name>A0A3L6RPB9_PANMI</name>
<evidence type="ECO:0000256" key="1">
    <source>
        <dbReference type="SAM" id="MobiDB-lite"/>
    </source>
</evidence>
<organism evidence="2 3">
    <name type="scientific">Panicum miliaceum</name>
    <name type="common">Proso millet</name>
    <name type="synonym">Broomcorn millet</name>
    <dbReference type="NCBI Taxonomy" id="4540"/>
    <lineage>
        <taxon>Eukaryota</taxon>
        <taxon>Viridiplantae</taxon>
        <taxon>Streptophyta</taxon>
        <taxon>Embryophyta</taxon>
        <taxon>Tracheophyta</taxon>
        <taxon>Spermatophyta</taxon>
        <taxon>Magnoliopsida</taxon>
        <taxon>Liliopsida</taxon>
        <taxon>Poales</taxon>
        <taxon>Poaceae</taxon>
        <taxon>PACMAD clade</taxon>
        <taxon>Panicoideae</taxon>
        <taxon>Panicodae</taxon>
        <taxon>Paniceae</taxon>
        <taxon>Panicinae</taxon>
        <taxon>Panicum</taxon>
        <taxon>Panicum sect. Panicum</taxon>
    </lineage>
</organism>
<dbReference type="Proteomes" id="UP000275267">
    <property type="component" value="Unassembled WGS sequence"/>
</dbReference>